<feature type="chain" id="PRO_5012375349" description="RxLR effector protein" evidence="1">
    <location>
        <begin position="24"/>
        <end position="70"/>
    </location>
</feature>
<evidence type="ECO:0000256" key="1">
    <source>
        <dbReference type="SAM" id="SignalP"/>
    </source>
</evidence>
<name>A0A225VAP8_9STRA</name>
<dbReference type="Proteomes" id="UP000198211">
    <property type="component" value="Unassembled WGS sequence"/>
</dbReference>
<keyword evidence="1" id="KW-0732">Signal</keyword>
<evidence type="ECO:0000313" key="3">
    <source>
        <dbReference type="Proteomes" id="UP000198211"/>
    </source>
</evidence>
<keyword evidence="3" id="KW-1185">Reference proteome</keyword>
<evidence type="ECO:0000313" key="2">
    <source>
        <dbReference type="EMBL" id="OWZ02412.1"/>
    </source>
</evidence>
<dbReference type="OrthoDB" id="120651at2759"/>
<protein>
    <recommendedName>
        <fullName evidence="4">RxLR effector protein</fullName>
    </recommendedName>
</protein>
<organism evidence="2 3">
    <name type="scientific">Phytophthora megakarya</name>
    <dbReference type="NCBI Taxonomy" id="4795"/>
    <lineage>
        <taxon>Eukaryota</taxon>
        <taxon>Sar</taxon>
        <taxon>Stramenopiles</taxon>
        <taxon>Oomycota</taxon>
        <taxon>Peronosporomycetes</taxon>
        <taxon>Peronosporales</taxon>
        <taxon>Peronosporaceae</taxon>
        <taxon>Phytophthora</taxon>
    </lineage>
</organism>
<proteinExistence type="predicted"/>
<sequence>MQLVKGIFFIAVAATLCFVPTTATNSVDVNENTPNVRKLYYTKFPTPSPEAPAKRQLYYTKFPTPSPAVQ</sequence>
<dbReference type="AlphaFoldDB" id="A0A225VAP8"/>
<reference evidence="3" key="1">
    <citation type="submission" date="2017-03" db="EMBL/GenBank/DDBJ databases">
        <title>Phytopthora megakarya and P. palmivora, two closely related causual agents of cacao black pod achieved similar genome size and gene model numbers by different mechanisms.</title>
        <authorList>
            <person name="Ali S."/>
            <person name="Shao J."/>
            <person name="Larry D.J."/>
            <person name="Kronmiller B."/>
            <person name="Shen D."/>
            <person name="Strem M.D."/>
            <person name="Melnick R.L."/>
            <person name="Guiltinan M.J."/>
            <person name="Tyler B.M."/>
            <person name="Meinhardt L.W."/>
            <person name="Bailey B.A."/>
        </authorList>
    </citation>
    <scope>NUCLEOTIDE SEQUENCE [LARGE SCALE GENOMIC DNA]</scope>
    <source>
        <strain evidence="3">zdho120</strain>
    </source>
</reference>
<evidence type="ECO:0008006" key="4">
    <source>
        <dbReference type="Google" id="ProtNLM"/>
    </source>
</evidence>
<accession>A0A225VAP8</accession>
<gene>
    <name evidence="2" type="ORF">PHMEG_00026035</name>
</gene>
<dbReference type="EMBL" id="NBNE01006189">
    <property type="protein sequence ID" value="OWZ02412.1"/>
    <property type="molecule type" value="Genomic_DNA"/>
</dbReference>
<comment type="caution">
    <text evidence="2">The sequence shown here is derived from an EMBL/GenBank/DDBJ whole genome shotgun (WGS) entry which is preliminary data.</text>
</comment>
<feature type="signal peptide" evidence="1">
    <location>
        <begin position="1"/>
        <end position="23"/>
    </location>
</feature>